<evidence type="ECO:0000313" key="1">
    <source>
        <dbReference type="Proteomes" id="UP000887569"/>
    </source>
</evidence>
<dbReference type="Proteomes" id="UP000887569">
    <property type="component" value="Unplaced"/>
</dbReference>
<protein>
    <submittedName>
        <fullName evidence="2">Uncharacterized protein</fullName>
    </submittedName>
</protein>
<organism evidence="1 2">
    <name type="scientific">Parascaris univalens</name>
    <name type="common">Nematode worm</name>
    <dbReference type="NCBI Taxonomy" id="6257"/>
    <lineage>
        <taxon>Eukaryota</taxon>
        <taxon>Metazoa</taxon>
        <taxon>Ecdysozoa</taxon>
        <taxon>Nematoda</taxon>
        <taxon>Chromadorea</taxon>
        <taxon>Rhabditida</taxon>
        <taxon>Spirurina</taxon>
        <taxon>Ascaridomorpha</taxon>
        <taxon>Ascaridoidea</taxon>
        <taxon>Ascarididae</taxon>
        <taxon>Parascaris</taxon>
    </lineage>
</organism>
<name>A0A915C6W3_PARUN</name>
<proteinExistence type="predicted"/>
<keyword evidence="1" id="KW-1185">Reference proteome</keyword>
<sequence length="88" mass="10050">SFSRPVGLSLQSVLPPSSHELLVVLLIDEVTSPVLLQCNALKTRNTLLRHRWCIVRRCSKLRKVKKPRRALLISKINIDRDPSLRSGR</sequence>
<accession>A0A915C6W3</accession>
<dbReference type="AlphaFoldDB" id="A0A915C6W3"/>
<reference evidence="2" key="1">
    <citation type="submission" date="2022-11" db="UniProtKB">
        <authorList>
            <consortium name="WormBaseParasite"/>
        </authorList>
    </citation>
    <scope>IDENTIFICATION</scope>
</reference>
<evidence type="ECO:0000313" key="2">
    <source>
        <dbReference type="WBParaSite" id="PgR094_g008_t05"/>
    </source>
</evidence>
<dbReference type="WBParaSite" id="PgR094_g008_t05">
    <property type="protein sequence ID" value="PgR094_g008_t05"/>
    <property type="gene ID" value="PgR094_g008"/>
</dbReference>